<evidence type="ECO:0000313" key="6">
    <source>
        <dbReference type="Proteomes" id="UP001178507"/>
    </source>
</evidence>
<dbReference type="EMBL" id="CAUJNA010000968">
    <property type="protein sequence ID" value="CAJ1382978.1"/>
    <property type="molecule type" value="Genomic_DNA"/>
</dbReference>
<dbReference type="PROSITE" id="PS00018">
    <property type="entry name" value="EF_HAND_1"/>
    <property type="match status" value="1"/>
</dbReference>
<feature type="domain" description="EF-hand" evidence="4">
    <location>
        <begin position="246"/>
        <end position="281"/>
    </location>
</feature>
<dbReference type="Proteomes" id="UP001178507">
    <property type="component" value="Unassembled WGS sequence"/>
</dbReference>
<evidence type="ECO:0000256" key="3">
    <source>
        <dbReference type="SAM" id="SignalP"/>
    </source>
</evidence>
<accession>A0AA36I8B2</accession>
<feature type="signal peptide" evidence="3">
    <location>
        <begin position="1"/>
        <end position="27"/>
    </location>
</feature>
<dbReference type="InterPro" id="IPR011992">
    <property type="entry name" value="EF-hand-dom_pair"/>
</dbReference>
<dbReference type="AlphaFoldDB" id="A0AA36I8B2"/>
<evidence type="ECO:0000256" key="2">
    <source>
        <dbReference type="SAM" id="MobiDB-lite"/>
    </source>
</evidence>
<evidence type="ECO:0000256" key="1">
    <source>
        <dbReference type="ARBA" id="ARBA00022837"/>
    </source>
</evidence>
<dbReference type="PANTHER" id="PTHR18841">
    <property type="entry name" value="VITELLINE MEMBRANE OUTER LAYER PROTEIN I-RELATED"/>
    <property type="match status" value="1"/>
</dbReference>
<dbReference type="GO" id="GO:0005615">
    <property type="term" value="C:extracellular space"/>
    <property type="evidence" value="ECO:0007669"/>
    <property type="project" value="TreeGrafter"/>
</dbReference>
<evidence type="ECO:0000259" key="4">
    <source>
        <dbReference type="PROSITE" id="PS50222"/>
    </source>
</evidence>
<dbReference type="Pfam" id="PF03762">
    <property type="entry name" value="VOMI"/>
    <property type="match status" value="1"/>
</dbReference>
<name>A0AA36I8B2_9DINO</name>
<comment type="caution">
    <text evidence="5">The sequence shown here is derived from an EMBL/GenBank/DDBJ whole genome shotgun (WGS) entry which is preliminary data.</text>
</comment>
<dbReference type="InterPro" id="IPR002048">
    <property type="entry name" value="EF_hand_dom"/>
</dbReference>
<dbReference type="Gene3D" id="2.100.10.20">
    <property type="entry name" value="Vitelline membrane outer layer protein I (VOMI)"/>
    <property type="match status" value="1"/>
</dbReference>
<dbReference type="SUPFAM" id="SSF51092">
    <property type="entry name" value="Vitelline membrane outer protein-I (VMO-I)"/>
    <property type="match status" value="1"/>
</dbReference>
<keyword evidence="1" id="KW-0106">Calcium</keyword>
<sequence>MAGAESAQAMPMRVRLLLALGIAHAVAKAPRLRRKEADQASLLDAHDIPHGMGPPRPFGRSFHDAPVGNVAWVNHQQKIFVIGDMDPTAPMDRLDGSSDHASLTGAMPAKPGGETVLSLDDGKPPMAPDWMPSKQLKQQTFPQQPPRGNSGVGEGGGLDNPAGASPLVDIDKRRLIAKPDRLRPPRGPPVLGGLKRQLEDPAQNYPLMAPQDRLAAEMEAVDPVDEVPGYVARYLGQRANLDQHRATEKRLDEEWDRADINKDGVVSEEEFSVELGGRQQKKKDEIERLWQRYHQSESVFMTREEFFRLARTGYDLGTIARTDVASMMSAENMKGLGYWGAGATCPGHSFVTGVQIKKMQAQLAAADDSGVNALKFRCSDGSEVSTAEGPDGDWSNWTQCPEGQAVYGFRSQGRSSRRGLDNAGIMGLEFSCRRSDLSEVSKLSFSGSFSYEVAWSRELRCEPGAAVCGAQANVVKDAADSMGVADLRVYCCDSAIDCSEVCANAETGMQLVKCRACEHAKSHA</sequence>
<protein>
    <recommendedName>
        <fullName evidence="4">EF-hand domain-containing protein</fullName>
    </recommendedName>
</protein>
<keyword evidence="6" id="KW-1185">Reference proteome</keyword>
<organism evidence="5 6">
    <name type="scientific">Effrenium voratum</name>
    <dbReference type="NCBI Taxonomy" id="2562239"/>
    <lineage>
        <taxon>Eukaryota</taxon>
        <taxon>Sar</taxon>
        <taxon>Alveolata</taxon>
        <taxon>Dinophyceae</taxon>
        <taxon>Suessiales</taxon>
        <taxon>Symbiodiniaceae</taxon>
        <taxon>Effrenium</taxon>
    </lineage>
</organism>
<dbReference type="GO" id="GO:0005509">
    <property type="term" value="F:calcium ion binding"/>
    <property type="evidence" value="ECO:0007669"/>
    <property type="project" value="InterPro"/>
</dbReference>
<dbReference type="InterPro" id="IPR018247">
    <property type="entry name" value="EF_Hand_1_Ca_BS"/>
</dbReference>
<dbReference type="InterPro" id="IPR005515">
    <property type="entry name" value="VOMI"/>
</dbReference>
<dbReference type="SUPFAM" id="SSF47473">
    <property type="entry name" value="EF-hand"/>
    <property type="match status" value="1"/>
</dbReference>
<dbReference type="PROSITE" id="PS50222">
    <property type="entry name" value="EF_HAND_2"/>
    <property type="match status" value="1"/>
</dbReference>
<evidence type="ECO:0000313" key="5">
    <source>
        <dbReference type="EMBL" id="CAJ1382978.1"/>
    </source>
</evidence>
<reference evidence="5" key="1">
    <citation type="submission" date="2023-08" db="EMBL/GenBank/DDBJ databases">
        <authorList>
            <person name="Chen Y."/>
            <person name="Shah S."/>
            <person name="Dougan E. K."/>
            <person name="Thang M."/>
            <person name="Chan C."/>
        </authorList>
    </citation>
    <scope>NUCLEOTIDE SEQUENCE</scope>
</reference>
<keyword evidence="3" id="KW-0732">Signal</keyword>
<dbReference type="InterPro" id="IPR036706">
    <property type="entry name" value="VOMI_sf"/>
</dbReference>
<feature type="chain" id="PRO_5041277863" description="EF-hand domain-containing protein" evidence="3">
    <location>
        <begin position="28"/>
        <end position="524"/>
    </location>
</feature>
<dbReference type="PANTHER" id="PTHR18841:SF0">
    <property type="entry name" value="VITELLINE MEMBRANE OUTER LAYER 1 HOMOLOG A-RELATED"/>
    <property type="match status" value="1"/>
</dbReference>
<dbReference type="Gene3D" id="1.10.238.10">
    <property type="entry name" value="EF-hand"/>
    <property type="match status" value="1"/>
</dbReference>
<feature type="region of interest" description="Disordered" evidence="2">
    <location>
        <begin position="92"/>
        <end position="169"/>
    </location>
</feature>
<gene>
    <name evidence="5" type="ORF">EVOR1521_LOCUS10220</name>
</gene>
<proteinExistence type="predicted"/>